<dbReference type="EMBL" id="CM009753">
    <property type="protein sequence ID" value="PUZ54338.1"/>
    <property type="molecule type" value="Genomic_DNA"/>
</dbReference>
<sequence>MSAASAPRGPPPGRCPSPRATAKRDLGPPHTIDLLARDSELRYSMTIDVDRCP</sequence>
<evidence type="ECO:0000256" key="1">
    <source>
        <dbReference type="SAM" id="MobiDB-lite"/>
    </source>
</evidence>
<dbReference type="Gramene" id="PUZ54338">
    <property type="protein sequence ID" value="PUZ54338"/>
    <property type="gene ID" value="GQ55_5G123500"/>
</dbReference>
<gene>
    <name evidence="2" type="ORF">GQ55_5G123500</name>
</gene>
<evidence type="ECO:0000313" key="2">
    <source>
        <dbReference type="EMBL" id="PUZ54338.1"/>
    </source>
</evidence>
<dbReference type="Proteomes" id="UP000244336">
    <property type="component" value="Chromosome 5"/>
</dbReference>
<evidence type="ECO:0000313" key="3">
    <source>
        <dbReference type="Proteomes" id="UP000244336"/>
    </source>
</evidence>
<keyword evidence="3" id="KW-1185">Reference proteome</keyword>
<dbReference type="AlphaFoldDB" id="A0A2T7DFH5"/>
<accession>A0A2T7DFH5</accession>
<organism evidence="2 3">
    <name type="scientific">Panicum hallii var. hallii</name>
    <dbReference type="NCBI Taxonomy" id="1504633"/>
    <lineage>
        <taxon>Eukaryota</taxon>
        <taxon>Viridiplantae</taxon>
        <taxon>Streptophyta</taxon>
        <taxon>Embryophyta</taxon>
        <taxon>Tracheophyta</taxon>
        <taxon>Spermatophyta</taxon>
        <taxon>Magnoliopsida</taxon>
        <taxon>Liliopsida</taxon>
        <taxon>Poales</taxon>
        <taxon>Poaceae</taxon>
        <taxon>PACMAD clade</taxon>
        <taxon>Panicoideae</taxon>
        <taxon>Panicodae</taxon>
        <taxon>Paniceae</taxon>
        <taxon>Panicinae</taxon>
        <taxon>Panicum</taxon>
        <taxon>Panicum sect. Panicum</taxon>
    </lineage>
</organism>
<protein>
    <submittedName>
        <fullName evidence="2">Uncharacterized protein</fullName>
    </submittedName>
</protein>
<reference evidence="2 3" key="1">
    <citation type="submission" date="2018-04" db="EMBL/GenBank/DDBJ databases">
        <title>WGS assembly of Panicum hallii var. hallii HAL2.</title>
        <authorList>
            <person name="Lovell J."/>
            <person name="Jenkins J."/>
            <person name="Lowry D."/>
            <person name="Mamidi S."/>
            <person name="Sreedasyam A."/>
            <person name="Weng X."/>
            <person name="Barry K."/>
            <person name="Bonette J."/>
            <person name="Campitelli B."/>
            <person name="Daum C."/>
            <person name="Gordon S."/>
            <person name="Gould B."/>
            <person name="Lipzen A."/>
            <person name="MacQueen A."/>
            <person name="Palacio-Mejia J."/>
            <person name="Plott C."/>
            <person name="Shakirov E."/>
            <person name="Shu S."/>
            <person name="Yoshinaga Y."/>
            <person name="Zane M."/>
            <person name="Rokhsar D."/>
            <person name="Grimwood J."/>
            <person name="Schmutz J."/>
            <person name="Juenger T."/>
        </authorList>
    </citation>
    <scope>NUCLEOTIDE SEQUENCE [LARGE SCALE GENOMIC DNA]</scope>
    <source>
        <strain evidence="3">cv. HAL2</strain>
    </source>
</reference>
<feature type="region of interest" description="Disordered" evidence="1">
    <location>
        <begin position="1"/>
        <end position="31"/>
    </location>
</feature>
<proteinExistence type="predicted"/>
<name>A0A2T7DFH5_9POAL</name>